<dbReference type="Pfam" id="PF00551">
    <property type="entry name" value="Formyl_trans_N"/>
    <property type="match status" value="1"/>
</dbReference>
<feature type="domain" description="Formyl transferase N-terminal" evidence="6">
    <location>
        <begin position="1"/>
        <end position="179"/>
    </location>
</feature>
<dbReference type="HOGENOM" id="CLU_033347_1_1_0"/>
<dbReference type="CDD" id="cd08704">
    <property type="entry name" value="Met_tRNA_FMT_C"/>
    <property type="match status" value="1"/>
</dbReference>
<dbReference type="SUPFAM" id="SSF53328">
    <property type="entry name" value="Formyltransferase"/>
    <property type="match status" value="1"/>
</dbReference>
<dbReference type="PANTHER" id="PTHR11138">
    <property type="entry name" value="METHIONYL-TRNA FORMYLTRANSFERASE"/>
    <property type="match status" value="1"/>
</dbReference>
<dbReference type="EMBL" id="DF820456">
    <property type="protein sequence ID" value="GAK51055.1"/>
    <property type="molecule type" value="Genomic_DNA"/>
</dbReference>
<keyword evidence="3 5" id="KW-0808">Transferase</keyword>
<dbReference type="InterPro" id="IPR002376">
    <property type="entry name" value="Formyl_transf_N"/>
</dbReference>
<evidence type="ECO:0000256" key="5">
    <source>
        <dbReference type="HAMAP-Rule" id="MF_00182"/>
    </source>
</evidence>
<dbReference type="GO" id="GO:0004479">
    <property type="term" value="F:methionyl-tRNA formyltransferase activity"/>
    <property type="evidence" value="ECO:0007669"/>
    <property type="project" value="UniProtKB-UniRule"/>
</dbReference>
<keyword evidence="9" id="KW-1185">Reference proteome</keyword>
<comment type="similarity">
    <text evidence="1 5">Belongs to the Fmt family.</text>
</comment>
<dbReference type="STRING" id="1499966.U14_02297"/>
<dbReference type="InterPro" id="IPR005794">
    <property type="entry name" value="Fmt"/>
</dbReference>
<proteinExistence type="inferred from homology"/>
<dbReference type="NCBIfam" id="TIGR00460">
    <property type="entry name" value="fmt"/>
    <property type="match status" value="1"/>
</dbReference>
<dbReference type="SUPFAM" id="SSF50486">
    <property type="entry name" value="FMT C-terminal domain-like"/>
    <property type="match status" value="1"/>
</dbReference>
<dbReference type="GO" id="GO:0005829">
    <property type="term" value="C:cytosol"/>
    <property type="evidence" value="ECO:0007669"/>
    <property type="project" value="TreeGrafter"/>
</dbReference>
<dbReference type="Pfam" id="PF02911">
    <property type="entry name" value="Formyl_trans_C"/>
    <property type="match status" value="1"/>
</dbReference>
<dbReference type="HAMAP" id="MF_00182">
    <property type="entry name" value="Formyl_trans"/>
    <property type="match status" value="1"/>
</dbReference>
<dbReference type="InterPro" id="IPR005793">
    <property type="entry name" value="Formyl_trans_C"/>
</dbReference>
<evidence type="ECO:0000259" key="6">
    <source>
        <dbReference type="Pfam" id="PF00551"/>
    </source>
</evidence>
<evidence type="ECO:0000256" key="4">
    <source>
        <dbReference type="ARBA" id="ARBA00022917"/>
    </source>
</evidence>
<dbReference type="Gene3D" id="3.40.50.12230">
    <property type="match status" value="1"/>
</dbReference>
<keyword evidence="4 5" id="KW-0648">Protein biosynthesis</keyword>
<organism evidence="8">
    <name type="scientific">Candidatus Moduliflexus flocculans</name>
    <dbReference type="NCBI Taxonomy" id="1499966"/>
    <lineage>
        <taxon>Bacteria</taxon>
        <taxon>Candidatus Moduliflexota</taxon>
        <taxon>Candidatus Moduliflexia</taxon>
        <taxon>Candidatus Moduliflexales</taxon>
        <taxon>Candidatus Moduliflexaceae</taxon>
    </lineage>
</organism>
<dbReference type="FunFam" id="3.40.50.12230:FF:000001">
    <property type="entry name" value="Methionyl-tRNA formyltransferase"/>
    <property type="match status" value="1"/>
</dbReference>
<name>A0A0S6VY88_9BACT</name>
<evidence type="ECO:0000313" key="8">
    <source>
        <dbReference type="EMBL" id="GAK51055.1"/>
    </source>
</evidence>
<dbReference type="InterPro" id="IPR044135">
    <property type="entry name" value="Met-tRNA-FMT_C"/>
</dbReference>
<dbReference type="PANTHER" id="PTHR11138:SF5">
    <property type="entry name" value="METHIONYL-TRNA FORMYLTRANSFERASE, MITOCHONDRIAL"/>
    <property type="match status" value="1"/>
</dbReference>
<dbReference type="PROSITE" id="PS00373">
    <property type="entry name" value="GART"/>
    <property type="match status" value="1"/>
</dbReference>
<evidence type="ECO:0000259" key="7">
    <source>
        <dbReference type="Pfam" id="PF02911"/>
    </source>
</evidence>
<evidence type="ECO:0000256" key="1">
    <source>
        <dbReference type="ARBA" id="ARBA00010699"/>
    </source>
</evidence>
<dbReference type="InterPro" id="IPR001555">
    <property type="entry name" value="GART_AS"/>
</dbReference>
<gene>
    <name evidence="5" type="primary">fmt</name>
    <name evidence="8" type="ORF">U14_02297</name>
</gene>
<evidence type="ECO:0000256" key="3">
    <source>
        <dbReference type="ARBA" id="ARBA00022679"/>
    </source>
</evidence>
<dbReference type="InterPro" id="IPR011034">
    <property type="entry name" value="Formyl_transferase-like_C_sf"/>
</dbReference>
<comment type="catalytic activity">
    <reaction evidence="5">
        <text>L-methionyl-tRNA(fMet) + (6R)-10-formyltetrahydrofolate = N-formyl-L-methionyl-tRNA(fMet) + (6S)-5,6,7,8-tetrahydrofolate + H(+)</text>
        <dbReference type="Rhea" id="RHEA:24380"/>
        <dbReference type="Rhea" id="RHEA-COMP:9952"/>
        <dbReference type="Rhea" id="RHEA-COMP:9953"/>
        <dbReference type="ChEBI" id="CHEBI:15378"/>
        <dbReference type="ChEBI" id="CHEBI:57453"/>
        <dbReference type="ChEBI" id="CHEBI:78530"/>
        <dbReference type="ChEBI" id="CHEBI:78844"/>
        <dbReference type="ChEBI" id="CHEBI:195366"/>
        <dbReference type="EC" id="2.1.2.9"/>
    </reaction>
</comment>
<dbReference type="InterPro" id="IPR036477">
    <property type="entry name" value="Formyl_transf_N_sf"/>
</dbReference>
<dbReference type="Proteomes" id="UP000030700">
    <property type="component" value="Unassembled WGS sequence"/>
</dbReference>
<accession>A0A0S6VY88</accession>
<sequence length="317" mass="34748">MKIIFMGTPEFAVPTLQKLIACGYAVQAVVTQPDRAKGRGQHIAAPPVKTLAEQHGIPILQPKRVREEGVIQQIRDLTPDVIVVVAYGQILPESLLKIPRLGCINVHASLLPKYRGAAPMNWAIVRGETETGVTTMFMDKGMDTGDLLLARTIPIEPRETTATLHDKLAILGADLLIETLRQAEAGTLVRIPQDHAAATYAPLMKKEDGLIDWNESAFAIDCKVRGFFPWPGAYTTIHGKCVKVLQVAIDADTPGDFSEQQPGAVVQIDQERGPLLKTGAGVLRMIEIQPENKKAMRCSDFCRGYRLNVGDRFGEHT</sequence>
<feature type="binding site" evidence="5">
    <location>
        <begin position="109"/>
        <end position="112"/>
    </location>
    <ligand>
        <name>(6S)-5,6,7,8-tetrahydrofolate</name>
        <dbReference type="ChEBI" id="CHEBI:57453"/>
    </ligand>
</feature>
<reference evidence="8" key="1">
    <citation type="journal article" date="2015" name="PeerJ">
        <title>First genomic representation of candidate bacterial phylum KSB3 points to enhanced environmental sensing as a trigger of wastewater bulking.</title>
        <authorList>
            <person name="Sekiguchi Y."/>
            <person name="Ohashi A."/>
            <person name="Parks D.H."/>
            <person name="Yamauchi T."/>
            <person name="Tyson G.W."/>
            <person name="Hugenholtz P."/>
        </authorList>
    </citation>
    <scope>NUCLEOTIDE SEQUENCE [LARGE SCALE GENOMIC DNA]</scope>
</reference>
<evidence type="ECO:0000313" key="9">
    <source>
        <dbReference type="Proteomes" id="UP000030700"/>
    </source>
</evidence>
<dbReference type="EC" id="2.1.2.9" evidence="2 5"/>
<comment type="function">
    <text evidence="5">Attaches a formyl group to the free amino group of methionyl-tRNA(fMet). The formyl group appears to play a dual role in the initiator identity of N-formylmethionyl-tRNA by promoting its recognition by IF2 and preventing the misappropriation of this tRNA by the elongation apparatus.</text>
</comment>
<feature type="domain" description="Formyl transferase C-terminal" evidence="7">
    <location>
        <begin position="204"/>
        <end position="306"/>
    </location>
</feature>
<evidence type="ECO:0000256" key="2">
    <source>
        <dbReference type="ARBA" id="ARBA00012261"/>
    </source>
</evidence>
<protein>
    <recommendedName>
        <fullName evidence="2 5">Methionyl-tRNA formyltransferase</fullName>
        <ecNumber evidence="2 5">2.1.2.9</ecNumber>
    </recommendedName>
</protein>
<dbReference type="AlphaFoldDB" id="A0A0S6VY88"/>
<dbReference type="CDD" id="cd08646">
    <property type="entry name" value="FMT_core_Met-tRNA-FMT_N"/>
    <property type="match status" value="1"/>
</dbReference>
<dbReference type="InterPro" id="IPR041711">
    <property type="entry name" value="Met-tRNA-FMT_N"/>
</dbReference>